<accession>A0AAN9ZAA7</accession>
<proteinExistence type="predicted"/>
<gene>
    <name evidence="1" type="ORF">R5R35_004831</name>
</gene>
<evidence type="ECO:0000313" key="1">
    <source>
        <dbReference type="EMBL" id="KAK7867705.1"/>
    </source>
</evidence>
<sequence>MEEINILSESIIKIESVKEEPVDVNDDDCWNDYFHHVLFCAHIHKHNVIEEGEINV</sequence>
<evidence type="ECO:0000313" key="2">
    <source>
        <dbReference type="Proteomes" id="UP001378592"/>
    </source>
</evidence>
<comment type="caution">
    <text evidence="1">The sequence shown here is derived from an EMBL/GenBank/DDBJ whole genome shotgun (WGS) entry which is preliminary data.</text>
</comment>
<keyword evidence="2" id="KW-1185">Reference proteome</keyword>
<organism evidence="1 2">
    <name type="scientific">Gryllus longicercus</name>
    <dbReference type="NCBI Taxonomy" id="2509291"/>
    <lineage>
        <taxon>Eukaryota</taxon>
        <taxon>Metazoa</taxon>
        <taxon>Ecdysozoa</taxon>
        <taxon>Arthropoda</taxon>
        <taxon>Hexapoda</taxon>
        <taxon>Insecta</taxon>
        <taxon>Pterygota</taxon>
        <taxon>Neoptera</taxon>
        <taxon>Polyneoptera</taxon>
        <taxon>Orthoptera</taxon>
        <taxon>Ensifera</taxon>
        <taxon>Gryllidea</taxon>
        <taxon>Grylloidea</taxon>
        <taxon>Gryllidae</taxon>
        <taxon>Gryllinae</taxon>
        <taxon>Gryllus</taxon>
    </lineage>
</organism>
<name>A0AAN9ZAA7_9ORTH</name>
<reference evidence="1 2" key="1">
    <citation type="submission" date="2024-03" db="EMBL/GenBank/DDBJ databases">
        <title>The genome assembly and annotation of the cricket Gryllus longicercus Weissman &amp; Gray.</title>
        <authorList>
            <person name="Szrajer S."/>
            <person name="Gray D."/>
            <person name="Ylla G."/>
        </authorList>
    </citation>
    <scope>NUCLEOTIDE SEQUENCE [LARGE SCALE GENOMIC DNA]</scope>
    <source>
        <strain evidence="1">DAG 2021-001</strain>
        <tissue evidence="1">Whole body minus gut</tissue>
    </source>
</reference>
<dbReference type="EMBL" id="JAZDUA010000112">
    <property type="protein sequence ID" value="KAK7867705.1"/>
    <property type="molecule type" value="Genomic_DNA"/>
</dbReference>
<dbReference type="AlphaFoldDB" id="A0AAN9ZAA7"/>
<dbReference type="Proteomes" id="UP001378592">
    <property type="component" value="Unassembled WGS sequence"/>
</dbReference>
<protein>
    <submittedName>
        <fullName evidence="1">Uncharacterized protein</fullName>
    </submittedName>
</protein>